<dbReference type="OrthoDB" id="205255at2759"/>
<keyword evidence="3" id="KW-1185">Reference proteome</keyword>
<reference evidence="2 3" key="1">
    <citation type="submission" date="2018-10" db="EMBL/GenBank/DDBJ databases">
        <title>Genome assembly for a Yunnan-Guizhou Plateau 3E fish, Anabarilius grahami (Regan), and its evolutionary and genetic applications.</title>
        <authorList>
            <person name="Jiang W."/>
        </authorList>
    </citation>
    <scope>NUCLEOTIDE SEQUENCE [LARGE SCALE GENOMIC DNA]</scope>
    <source>
        <strain evidence="2">AG-KIZ</strain>
        <tissue evidence="2">Muscle</tissue>
    </source>
</reference>
<comment type="caution">
    <text evidence="2">The sequence shown here is derived from an EMBL/GenBank/DDBJ whole genome shotgun (WGS) entry which is preliminary data.</text>
</comment>
<feature type="region of interest" description="Disordered" evidence="1">
    <location>
        <begin position="1"/>
        <end position="39"/>
    </location>
</feature>
<proteinExistence type="predicted"/>
<accession>A0A3N0ZAZ9</accession>
<protein>
    <submittedName>
        <fullName evidence="2">Uncharacterized protein</fullName>
    </submittedName>
</protein>
<sequence>MREQSAGIVDGRQTRSRPDTETLTGDEENTGRRGERWRQYDAEQGRVLLELKEAAGATAQHTPHEQRNFYYDTVAGAASAFPVMSMR</sequence>
<evidence type="ECO:0000313" key="3">
    <source>
        <dbReference type="Proteomes" id="UP000281406"/>
    </source>
</evidence>
<gene>
    <name evidence="2" type="ORF">DPX16_8340</name>
</gene>
<evidence type="ECO:0000256" key="1">
    <source>
        <dbReference type="SAM" id="MobiDB-lite"/>
    </source>
</evidence>
<organism evidence="2 3">
    <name type="scientific">Anabarilius grahami</name>
    <name type="common">Kanglang fish</name>
    <name type="synonym">Barilius grahami</name>
    <dbReference type="NCBI Taxonomy" id="495550"/>
    <lineage>
        <taxon>Eukaryota</taxon>
        <taxon>Metazoa</taxon>
        <taxon>Chordata</taxon>
        <taxon>Craniata</taxon>
        <taxon>Vertebrata</taxon>
        <taxon>Euteleostomi</taxon>
        <taxon>Actinopterygii</taxon>
        <taxon>Neopterygii</taxon>
        <taxon>Teleostei</taxon>
        <taxon>Ostariophysi</taxon>
        <taxon>Cypriniformes</taxon>
        <taxon>Xenocyprididae</taxon>
        <taxon>Xenocypridinae</taxon>
        <taxon>Xenocypridinae incertae sedis</taxon>
        <taxon>Anabarilius</taxon>
    </lineage>
</organism>
<dbReference type="AlphaFoldDB" id="A0A3N0ZAZ9"/>
<evidence type="ECO:0000313" key="2">
    <source>
        <dbReference type="EMBL" id="ROL55492.1"/>
    </source>
</evidence>
<dbReference type="Proteomes" id="UP000281406">
    <property type="component" value="Unassembled WGS sequence"/>
</dbReference>
<feature type="compositionally biased region" description="Basic and acidic residues" evidence="1">
    <location>
        <begin position="29"/>
        <end position="39"/>
    </location>
</feature>
<name>A0A3N0ZAZ9_ANAGA</name>
<dbReference type="EMBL" id="RJVU01000233">
    <property type="protein sequence ID" value="ROL55492.1"/>
    <property type="molecule type" value="Genomic_DNA"/>
</dbReference>